<feature type="transmembrane region" description="Helical" evidence="9">
    <location>
        <begin position="98"/>
        <end position="119"/>
    </location>
</feature>
<dbReference type="GO" id="GO:0005385">
    <property type="term" value="F:zinc ion transmembrane transporter activity"/>
    <property type="evidence" value="ECO:0007669"/>
    <property type="project" value="TreeGrafter"/>
</dbReference>
<feature type="region of interest" description="Disordered" evidence="8">
    <location>
        <begin position="1"/>
        <end position="24"/>
    </location>
</feature>
<evidence type="ECO:0000256" key="6">
    <source>
        <dbReference type="ARBA" id="ARBA00023065"/>
    </source>
</evidence>
<feature type="transmembrane region" description="Helical" evidence="9">
    <location>
        <begin position="195"/>
        <end position="213"/>
    </location>
</feature>
<feature type="transmembrane region" description="Helical" evidence="9">
    <location>
        <begin position="131"/>
        <end position="150"/>
    </location>
</feature>
<dbReference type="InterPro" id="IPR050681">
    <property type="entry name" value="CDF/SLC30A"/>
</dbReference>
<dbReference type="InterPro" id="IPR027469">
    <property type="entry name" value="Cation_efflux_TMD_sf"/>
</dbReference>
<dbReference type="OrthoDB" id="9809646at2"/>
<dbReference type="GO" id="GO:0005886">
    <property type="term" value="C:plasma membrane"/>
    <property type="evidence" value="ECO:0007669"/>
    <property type="project" value="TreeGrafter"/>
</dbReference>
<dbReference type="NCBIfam" id="TIGR01297">
    <property type="entry name" value="CDF"/>
    <property type="match status" value="1"/>
</dbReference>
<proteinExistence type="inferred from homology"/>
<dbReference type="Gene3D" id="1.20.1510.10">
    <property type="entry name" value="Cation efflux protein transmembrane domain"/>
    <property type="match status" value="1"/>
</dbReference>
<evidence type="ECO:0000256" key="5">
    <source>
        <dbReference type="ARBA" id="ARBA00022989"/>
    </source>
</evidence>
<evidence type="ECO:0000313" key="15">
    <source>
        <dbReference type="Proteomes" id="UP000321425"/>
    </source>
</evidence>
<evidence type="ECO:0000313" key="14">
    <source>
        <dbReference type="Proteomes" id="UP000198548"/>
    </source>
</evidence>
<protein>
    <submittedName>
        <fullName evidence="12">Cation transporter</fullName>
    </submittedName>
    <submittedName>
        <fullName evidence="13">Cobalt-zinc-cadmium efflux system protein</fullName>
    </submittedName>
</protein>
<evidence type="ECO:0000256" key="4">
    <source>
        <dbReference type="ARBA" id="ARBA00022692"/>
    </source>
</evidence>
<dbReference type="Proteomes" id="UP000198548">
    <property type="component" value="Unassembled WGS sequence"/>
</dbReference>
<feature type="transmembrane region" description="Helical" evidence="9">
    <location>
        <begin position="33"/>
        <end position="55"/>
    </location>
</feature>
<dbReference type="EMBL" id="FOBL01000038">
    <property type="protein sequence ID" value="SEM23822.1"/>
    <property type="molecule type" value="Genomic_DNA"/>
</dbReference>
<keyword evidence="3" id="KW-0813">Transport</keyword>
<evidence type="ECO:0000259" key="11">
    <source>
        <dbReference type="Pfam" id="PF16916"/>
    </source>
</evidence>
<dbReference type="InterPro" id="IPR058533">
    <property type="entry name" value="Cation_efflux_TM"/>
</dbReference>
<keyword evidence="5 9" id="KW-1133">Transmembrane helix</keyword>
<dbReference type="RefSeq" id="WP_091489553.1">
    <property type="nucleotide sequence ID" value="NZ_BJUX01000019.1"/>
</dbReference>
<evidence type="ECO:0000313" key="13">
    <source>
        <dbReference type="EMBL" id="SEM23822.1"/>
    </source>
</evidence>
<comment type="similarity">
    <text evidence="2">Belongs to the cation diffusion facilitator (CDF) transporter (TC 2.A.4) family. SLC30A subfamily.</text>
</comment>
<evidence type="ECO:0000256" key="1">
    <source>
        <dbReference type="ARBA" id="ARBA00004141"/>
    </source>
</evidence>
<dbReference type="SUPFAM" id="SSF161111">
    <property type="entry name" value="Cation efflux protein transmembrane domain-like"/>
    <property type="match status" value="1"/>
</dbReference>
<keyword evidence="6" id="KW-0406">Ion transport</keyword>
<dbReference type="Pfam" id="PF01545">
    <property type="entry name" value="Cation_efflux"/>
    <property type="match status" value="1"/>
</dbReference>
<dbReference type="Pfam" id="PF16916">
    <property type="entry name" value="ZT_dimer"/>
    <property type="match status" value="1"/>
</dbReference>
<comment type="subcellular location">
    <subcellularLocation>
        <location evidence="1">Membrane</location>
        <topology evidence="1">Multi-pass membrane protein</topology>
    </subcellularLocation>
</comment>
<feature type="domain" description="Cation efflux protein transmembrane" evidence="10">
    <location>
        <begin position="33"/>
        <end position="220"/>
    </location>
</feature>
<dbReference type="EMBL" id="BJUX01000019">
    <property type="protein sequence ID" value="GEK89640.1"/>
    <property type="molecule type" value="Genomic_DNA"/>
</dbReference>
<evidence type="ECO:0000259" key="10">
    <source>
        <dbReference type="Pfam" id="PF01545"/>
    </source>
</evidence>
<name>A0A1H7WQN5_9LACT</name>
<keyword evidence="15" id="KW-1185">Reference proteome</keyword>
<reference evidence="13 14" key="1">
    <citation type="submission" date="2016-10" db="EMBL/GenBank/DDBJ databases">
        <authorList>
            <person name="de Groot N.N."/>
        </authorList>
    </citation>
    <scope>NUCLEOTIDE SEQUENCE [LARGE SCALE GENOMIC DNA]</scope>
    <source>
        <strain evidence="13 14">DSM 19182</strain>
    </source>
</reference>
<feature type="compositionally biased region" description="Polar residues" evidence="8">
    <location>
        <begin position="9"/>
        <end position="24"/>
    </location>
</feature>
<evidence type="ECO:0000256" key="7">
    <source>
        <dbReference type="ARBA" id="ARBA00023136"/>
    </source>
</evidence>
<dbReference type="Proteomes" id="UP000321425">
    <property type="component" value="Unassembled WGS sequence"/>
</dbReference>
<evidence type="ECO:0000256" key="8">
    <source>
        <dbReference type="SAM" id="MobiDB-lite"/>
    </source>
</evidence>
<dbReference type="AlphaFoldDB" id="A0A1H7WQN5"/>
<dbReference type="PANTHER" id="PTHR11562">
    <property type="entry name" value="CATION EFFLUX PROTEIN/ ZINC TRANSPORTER"/>
    <property type="match status" value="1"/>
</dbReference>
<evidence type="ECO:0000313" key="12">
    <source>
        <dbReference type="EMBL" id="GEK89640.1"/>
    </source>
</evidence>
<feature type="domain" description="Cation efflux protein cytoplasmic" evidence="11">
    <location>
        <begin position="224"/>
        <end position="298"/>
    </location>
</feature>
<dbReference type="STRING" id="426703.SAMN04488100_1386"/>
<evidence type="ECO:0000256" key="3">
    <source>
        <dbReference type="ARBA" id="ARBA00022448"/>
    </source>
</evidence>
<accession>A0A1H7WQN5</accession>
<dbReference type="InterPro" id="IPR027470">
    <property type="entry name" value="Cation_efflux_CTD"/>
</dbReference>
<keyword evidence="4 9" id="KW-0812">Transmembrane</keyword>
<gene>
    <name evidence="12" type="primary">yqeI</name>
    <name evidence="12" type="ORF">APU01nite_16790</name>
    <name evidence="13" type="ORF">SAMN04488100_1386</name>
</gene>
<dbReference type="PANTHER" id="PTHR11562:SF17">
    <property type="entry name" value="RE54080P-RELATED"/>
    <property type="match status" value="1"/>
</dbReference>
<organism evidence="13 14">
    <name type="scientific">Alkalibacterium putridalgicola</name>
    <dbReference type="NCBI Taxonomy" id="426703"/>
    <lineage>
        <taxon>Bacteria</taxon>
        <taxon>Bacillati</taxon>
        <taxon>Bacillota</taxon>
        <taxon>Bacilli</taxon>
        <taxon>Lactobacillales</taxon>
        <taxon>Carnobacteriaceae</taxon>
        <taxon>Alkalibacterium</taxon>
    </lineage>
</organism>
<reference evidence="12 15" key="2">
    <citation type="submission" date="2019-07" db="EMBL/GenBank/DDBJ databases">
        <title>Whole genome shotgun sequence of Alkalibacterium putridalgicola NBRC 103243.</title>
        <authorList>
            <person name="Hosoyama A."/>
            <person name="Uohara A."/>
            <person name="Ohji S."/>
            <person name="Ichikawa N."/>
        </authorList>
    </citation>
    <scope>NUCLEOTIDE SEQUENCE [LARGE SCALE GENOMIC DNA]</scope>
    <source>
        <strain evidence="12 15">NBRC 103243</strain>
    </source>
</reference>
<feature type="transmembrane region" description="Helical" evidence="9">
    <location>
        <begin position="162"/>
        <end position="183"/>
    </location>
</feature>
<keyword evidence="7 9" id="KW-0472">Membrane</keyword>
<evidence type="ECO:0000256" key="9">
    <source>
        <dbReference type="SAM" id="Phobius"/>
    </source>
</evidence>
<evidence type="ECO:0000256" key="2">
    <source>
        <dbReference type="ARBA" id="ARBA00008873"/>
    </source>
</evidence>
<sequence>MEDKENTKSSEVAGNDHTQSSGNQNQAKKNISIVFFINLAFSIVEFVFGFIFNSIAIMSDALHDLGDAISTGFAWFFQKYSEKERNNTYTFGYSRFSLLGALITAVVLLSGSVFIIYRSVPRLIDPQPVDVTGMIWLSLVAILLNGYATVLLRQGSSKNESVLSLHMLEDVLGWVGVLVVSIVMRYTDLYRLDPILSIVIALYIFYLTVPQFLNTMKILLNRVPEEADVKVIVETIKKITDVKAISDFHIWSIDGEENAFVVTVLMESTDIKKKQKVKEKIRNLARENNVKEHVTIEIITDKEELNKKGLSSN</sequence>
<dbReference type="InterPro" id="IPR002524">
    <property type="entry name" value="Cation_efflux"/>
</dbReference>